<proteinExistence type="predicted"/>
<dbReference type="EMBL" id="FTPR01000001">
    <property type="protein sequence ID" value="SIT79591.1"/>
    <property type="molecule type" value="Genomic_DNA"/>
</dbReference>
<evidence type="ECO:0000256" key="1">
    <source>
        <dbReference type="SAM" id="SignalP"/>
    </source>
</evidence>
<sequence>MKIKLARRINACHATFRLFLCTISTALGLCAAFVGTASAQAANTVTLKTDGGEDVTGELVEFSNNLFRIQARVGLIAIPADGVTCIGAACPEGTRLETTGPVITLTARDGSATVSGNLIEISNGQYVLATDIGEMRIDQSMVDCEGSACVEAQTAIGGNVVLTGGGATIEGILVEDLEDSFLVDVANLGVVRVRKDTFTCTGAGCP</sequence>
<evidence type="ECO:0000313" key="2">
    <source>
        <dbReference type="EMBL" id="SIT79591.1"/>
    </source>
</evidence>
<accession>A0A1R3WMZ4</accession>
<keyword evidence="3" id="KW-1185">Reference proteome</keyword>
<name>A0A1R3WMZ4_9RHOB</name>
<organism evidence="2 3">
    <name type="scientific">Yoonia rosea</name>
    <dbReference type="NCBI Taxonomy" id="287098"/>
    <lineage>
        <taxon>Bacteria</taxon>
        <taxon>Pseudomonadati</taxon>
        <taxon>Pseudomonadota</taxon>
        <taxon>Alphaproteobacteria</taxon>
        <taxon>Rhodobacterales</taxon>
        <taxon>Paracoccaceae</taxon>
        <taxon>Yoonia</taxon>
    </lineage>
</organism>
<dbReference type="Proteomes" id="UP000186997">
    <property type="component" value="Unassembled WGS sequence"/>
</dbReference>
<feature type="chain" id="PRO_5012413147" evidence="1">
    <location>
        <begin position="42"/>
        <end position="206"/>
    </location>
</feature>
<dbReference type="OrthoDB" id="7861959at2"/>
<evidence type="ECO:0000313" key="3">
    <source>
        <dbReference type="Proteomes" id="UP000186997"/>
    </source>
</evidence>
<protein>
    <submittedName>
        <fullName evidence="2">Uncharacterized protein</fullName>
    </submittedName>
</protein>
<dbReference type="RefSeq" id="WP_076658576.1">
    <property type="nucleotide sequence ID" value="NZ_FTPR01000001.1"/>
</dbReference>
<keyword evidence="1" id="KW-0732">Signal</keyword>
<feature type="signal peptide" evidence="1">
    <location>
        <begin position="1"/>
        <end position="41"/>
    </location>
</feature>
<dbReference type="AlphaFoldDB" id="A0A1R3WMZ4"/>
<reference evidence="3" key="1">
    <citation type="submission" date="2017-01" db="EMBL/GenBank/DDBJ databases">
        <authorList>
            <person name="Varghese N."/>
            <person name="Submissions S."/>
        </authorList>
    </citation>
    <scope>NUCLEOTIDE SEQUENCE [LARGE SCALE GENOMIC DNA]</scope>
    <source>
        <strain evidence="3">DSM 29591</strain>
    </source>
</reference>
<gene>
    <name evidence="2" type="ORF">SAMN05421665_0970</name>
</gene>